<organism evidence="4 5">
    <name type="scientific">Marinobacter salinus</name>
    <dbReference type="NCBI Taxonomy" id="1874317"/>
    <lineage>
        <taxon>Bacteria</taxon>
        <taxon>Pseudomonadati</taxon>
        <taxon>Pseudomonadota</taxon>
        <taxon>Gammaproteobacteria</taxon>
        <taxon>Pseudomonadales</taxon>
        <taxon>Marinobacteraceae</taxon>
        <taxon>Marinobacter</taxon>
    </lineage>
</organism>
<dbReference type="SUPFAM" id="SSF53850">
    <property type="entry name" value="Periplasmic binding protein-like II"/>
    <property type="match status" value="1"/>
</dbReference>
<keyword evidence="2" id="KW-0732">Signal</keyword>
<evidence type="ECO:0000256" key="1">
    <source>
        <dbReference type="ARBA" id="ARBA00010333"/>
    </source>
</evidence>
<sequence>MLLIVLSMVPATALAEKPVCTSLNVSGNAEYPPLLWTNPNDSGELIGAVPALLREILEPLKIEAHIHHRGSWARVQHLAKAGEIDMIAGAFMTRERFQYMDYILPPIMHLPTAIWVPKGQEFLYRHWPDLKGKVGSTLIGNSFGQNFDRYADEQLSIEPVRSIDQSFLMAEAGRVNYVLYELLQGQVKLAREGRSEKFVALGKPISTEGLFFTFPKKSRCNTFEFREQVADQLYTLVTNGRVDELVAEYTARYITGG</sequence>
<evidence type="ECO:0000313" key="4">
    <source>
        <dbReference type="EMBL" id="AOY90319.1"/>
    </source>
</evidence>
<dbReference type="PANTHER" id="PTHR35936">
    <property type="entry name" value="MEMBRANE-BOUND LYTIC MUREIN TRANSGLYCOSYLASE F"/>
    <property type="match status" value="1"/>
</dbReference>
<feature type="domain" description="Solute-binding protein family 3/N-terminal" evidence="3">
    <location>
        <begin position="22"/>
        <end position="252"/>
    </location>
</feature>
<comment type="similarity">
    <text evidence="1">Belongs to the bacterial solute-binding protein 3 family.</text>
</comment>
<evidence type="ECO:0000259" key="3">
    <source>
        <dbReference type="SMART" id="SM00062"/>
    </source>
</evidence>
<gene>
    <name evidence="4" type="ORF">BKP64_15690</name>
</gene>
<dbReference type="InterPro" id="IPR001638">
    <property type="entry name" value="Solute-binding_3/MltF_N"/>
</dbReference>
<reference evidence="4 5" key="1">
    <citation type="submission" date="2016-10" db="EMBL/GenBank/DDBJ databases">
        <title>Marinobacter salinus sp. nov., a moderately halophilic bacterium isolated from a tidal flat environment.</title>
        <authorList>
            <person name="Park S.-J."/>
        </authorList>
    </citation>
    <scope>NUCLEOTIDE SEQUENCE [LARGE SCALE GENOMIC DNA]</scope>
    <source>
        <strain evidence="4 5">Hb8</strain>
    </source>
</reference>
<dbReference type="Proteomes" id="UP000177445">
    <property type="component" value="Chromosome"/>
</dbReference>
<evidence type="ECO:0000256" key="2">
    <source>
        <dbReference type="ARBA" id="ARBA00022729"/>
    </source>
</evidence>
<keyword evidence="5" id="KW-1185">Reference proteome</keyword>
<name>A0A1D9GRS1_9GAMM</name>
<dbReference type="AlphaFoldDB" id="A0A1D9GRS1"/>
<dbReference type="Gene3D" id="3.40.190.10">
    <property type="entry name" value="Periplasmic binding protein-like II"/>
    <property type="match status" value="2"/>
</dbReference>
<evidence type="ECO:0000313" key="5">
    <source>
        <dbReference type="Proteomes" id="UP000177445"/>
    </source>
</evidence>
<proteinExistence type="inferred from homology"/>
<dbReference type="PANTHER" id="PTHR35936:SF6">
    <property type="entry name" value="AMINO ACID ABC TRANSPORTER SUBSTRATE-BINDING PAAT FAMILY PROTEIN"/>
    <property type="match status" value="1"/>
</dbReference>
<dbReference type="STRING" id="1874317.BKP64_15690"/>
<dbReference type="KEGG" id="msq:BKP64_15690"/>
<dbReference type="Pfam" id="PF00497">
    <property type="entry name" value="SBP_bac_3"/>
    <property type="match status" value="1"/>
</dbReference>
<dbReference type="SMART" id="SM00062">
    <property type="entry name" value="PBPb"/>
    <property type="match status" value="1"/>
</dbReference>
<protein>
    <submittedName>
        <fullName evidence="4">Amino acid ABC transporter substrate-binding protein</fullName>
    </submittedName>
</protein>
<accession>A0A1D9GRS1</accession>
<dbReference type="EMBL" id="CP017715">
    <property type="protein sequence ID" value="AOY90319.1"/>
    <property type="molecule type" value="Genomic_DNA"/>
</dbReference>